<evidence type="ECO:0000313" key="1">
    <source>
        <dbReference type="EMBL" id="TDX58983.1"/>
    </source>
</evidence>
<accession>A0A4R8HQH4</accession>
<sequence>MKRRNKLLILSLILISVLTLTSCMREKFEQRVLVEAVQKRADGSLWGKTTYDYDKYGRKTKMLKTEDGKTIIKHTWKYDKQGNVVDEYVLDLRMGRIERRDIRKFDDKNRMIEHQIIDESKHFPTNKTYKYKYNNQDKVIEEIVLNKSGDIIWRRIYDYDDEGRKILNKNIDKDGEEFKVEKWKYNDAGKEIYYLKIVKGEKEEEITREFEYDKNGNEIAAKEYKNGELEYSNKYFFNEEGNRIKGICRNQNNKIKWLREYQYDKNNNLIKEVRKDGDNQITGIRNYSYNEDQKKTRYWGTKGGKFKVDWIWKYDDSGNLIYHAKRNGKGEVEDWKSYEWYDNGQKKMSNTRIIPSGRSVRIYDKNGNLIKKKDLSEDGEVRFWQKYYYNKKGEKIKLVGGEDEITNGSIEYKYNNIKVYKNK</sequence>
<name>A0A4R8HQH4_9FIRM</name>
<evidence type="ECO:0008006" key="3">
    <source>
        <dbReference type="Google" id="ProtNLM"/>
    </source>
</evidence>
<gene>
    <name evidence="1" type="ORF">C7959_102121</name>
</gene>
<dbReference type="EMBL" id="SOEG01000002">
    <property type="protein sequence ID" value="TDX58983.1"/>
    <property type="molecule type" value="Genomic_DNA"/>
</dbReference>
<dbReference type="PANTHER" id="PTHR32305:SF17">
    <property type="entry name" value="TRNA NUCLEASE WAPA"/>
    <property type="match status" value="1"/>
</dbReference>
<dbReference type="Proteomes" id="UP000295832">
    <property type="component" value="Unassembled WGS sequence"/>
</dbReference>
<proteinExistence type="predicted"/>
<dbReference type="Gene3D" id="2.180.10.10">
    <property type="entry name" value="RHS repeat-associated core"/>
    <property type="match status" value="1"/>
</dbReference>
<dbReference type="InterPro" id="IPR050708">
    <property type="entry name" value="T6SS_VgrG/RHS"/>
</dbReference>
<dbReference type="PROSITE" id="PS51257">
    <property type="entry name" value="PROKAR_LIPOPROTEIN"/>
    <property type="match status" value="1"/>
</dbReference>
<dbReference type="PANTHER" id="PTHR32305">
    <property type="match status" value="1"/>
</dbReference>
<organism evidence="1 2">
    <name type="scientific">Orenia marismortui</name>
    <dbReference type="NCBI Taxonomy" id="46469"/>
    <lineage>
        <taxon>Bacteria</taxon>
        <taxon>Bacillati</taxon>
        <taxon>Bacillota</taxon>
        <taxon>Clostridia</taxon>
        <taxon>Halanaerobiales</taxon>
        <taxon>Halobacteroidaceae</taxon>
        <taxon>Orenia</taxon>
    </lineage>
</organism>
<reference evidence="1 2" key="1">
    <citation type="submission" date="2019-03" db="EMBL/GenBank/DDBJ databases">
        <title>Subsurface microbial communities from deep shales in Ohio and West Virginia, USA.</title>
        <authorList>
            <person name="Wrighton K."/>
        </authorList>
    </citation>
    <scope>NUCLEOTIDE SEQUENCE [LARGE SCALE GENOMIC DNA]</scope>
    <source>
        <strain evidence="1 2">MSL 6dP</strain>
    </source>
</reference>
<comment type="caution">
    <text evidence="1">The sequence shown here is derived from an EMBL/GenBank/DDBJ whole genome shotgun (WGS) entry which is preliminary data.</text>
</comment>
<evidence type="ECO:0000313" key="2">
    <source>
        <dbReference type="Proteomes" id="UP000295832"/>
    </source>
</evidence>
<dbReference type="RefSeq" id="WP_134114596.1">
    <property type="nucleotide sequence ID" value="NZ_SOEG01000002.1"/>
</dbReference>
<protein>
    <recommendedName>
        <fullName evidence="3">YD repeat-containing protein</fullName>
    </recommendedName>
</protein>
<keyword evidence="2" id="KW-1185">Reference proteome</keyword>
<dbReference type="AlphaFoldDB" id="A0A4R8HQH4"/>